<sequence>MRRMDLHSTYPGVMDLKWRAKARLPKFVWEYLDSGTGTEATKARNRKALDSLGFMPAILQGPQAPDLSVTLLGQRFPLPFGIAPIGMSGLIWPDAEGHLARTAAKAGLPYTLSTVAAQSPEDLAQHLGAHAWFQLYPPKKPEIRTDLLDRARAAGFTTLVLTADVPVASRRERQTRSGLTQPPRLTPRILAQIAARPAWAMGMAARRGLPRMRTLDKYTKSDLNLPPTAHIGYLLRTSPDMEYVKWLRDNWDGPFLIKGVLRAEDAEPLERAGVDGLWISNHAGRQFDGAPGAIELLPALRAATRLPLLFDSGIEGGLDILRALALGADFVMLGRAFHFALAALGPRGPAHLIDILARDMEANMGQISVQNLADLPEPIGVTPASAD</sequence>
<accession>A0A4R5VID4</accession>
<evidence type="ECO:0000256" key="2">
    <source>
        <dbReference type="ARBA" id="ARBA00022630"/>
    </source>
</evidence>
<evidence type="ECO:0000313" key="9">
    <source>
        <dbReference type="EMBL" id="TDK52402.1"/>
    </source>
</evidence>
<comment type="similarity">
    <text evidence="5">Belongs to the FMN-dependent alpha-hydroxy acid dehydrogenase family.</text>
</comment>
<keyword evidence="2 7" id="KW-0285">Flavoprotein</keyword>
<feature type="binding site" evidence="7">
    <location>
        <begin position="84"/>
        <end position="86"/>
    </location>
    <ligand>
        <name>FMN</name>
        <dbReference type="ChEBI" id="CHEBI:58210"/>
    </ligand>
</feature>
<dbReference type="GO" id="GO:0005886">
    <property type="term" value="C:plasma membrane"/>
    <property type="evidence" value="ECO:0007669"/>
    <property type="project" value="TreeGrafter"/>
</dbReference>
<evidence type="ECO:0000256" key="7">
    <source>
        <dbReference type="PIRSR" id="PIRSR000138-2"/>
    </source>
</evidence>
<feature type="domain" description="FMN hydroxy acid dehydrogenase" evidence="8">
    <location>
        <begin position="5"/>
        <end position="385"/>
    </location>
</feature>
<dbReference type="CDD" id="cd02809">
    <property type="entry name" value="alpha_hydroxyacid_oxid_FMN"/>
    <property type="match status" value="1"/>
</dbReference>
<dbReference type="SUPFAM" id="SSF51395">
    <property type="entry name" value="FMN-linked oxidoreductases"/>
    <property type="match status" value="1"/>
</dbReference>
<evidence type="ECO:0000259" key="8">
    <source>
        <dbReference type="PROSITE" id="PS51349"/>
    </source>
</evidence>
<evidence type="ECO:0000256" key="4">
    <source>
        <dbReference type="ARBA" id="ARBA00023002"/>
    </source>
</evidence>
<organism evidence="9 10">
    <name type="scientific">Antarcticimicrobium luteum</name>
    <dbReference type="NCBI Taxonomy" id="2547397"/>
    <lineage>
        <taxon>Bacteria</taxon>
        <taxon>Pseudomonadati</taxon>
        <taxon>Pseudomonadota</taxon>
        <taxon>Alphaproteobacteria</taxon>
        <taxon>Rhodobacterales</taxon>
        <taxon>Paracoccaceae</taxon>
        <taxon>Antarcticimicrobium</taxon>
    </lineage>
</organism>
<feature type="binding site" evidence="7">
    <location>
        <position position="280"/>
    </location>
    <ligand>
        <name>FMN</name>
        <dbReference type="ChEBI" id="CHEBI:58210"/>
    </ligand>
</feature>
<evidence type="ECO:0000256" key="6">
    <source>
        <dbReference type="PIRSR" id="PIRSR000138-1"/>
    </source>
</evidence>
<dbReference type="InterPro" id="IPR000262">
    <property type="entry name" value="FMN-dep_DH"/>
</dbReference>
<dbReference type="GO" id="GO:0010181">
    <property type="term" value="F:FMN binding"/>
    <property type="evidence" value="ECO:0007669"/>
    <property type="project" value="InterPro"/>
</dbReference>
<dbReference type="GO" id="GO:0004459">
    <property type="term" value="F:L-lactate dehydrogenase (NAD+) activity"/>
    <property type="evidence" value="ECO:0007669"/>
    <property type="project" value="TreeGrafter"/>
</dbReference>
<feature type="binding site" evidence="7">
    <location>
        <position position="162"/>
    </location>
    <ligand>
        <name>FMN</name>
        <dbReference type="ChEBI" id="CHEBI:58210"/>
    </ligand>
</feature>
<dbReference type="Pfam" id="PF01070">
    <property type="entry name" value="FMN_dh"/>
    <property type="match status" value="1"/>
</dbReference>
<keyword evidence="10" id="KW-1185">Reference proteome</keyword>
<feature type="binding site" evidence="7">
    <location>
        <position position="258"/>
    </location>
    <ligand>
        <name>FMN</name>
        <dbReference type="ChEBI" id="CHEBI:58210"/>
    </ligand>
</feature>
<name>A0A4R5VID4_9RHOB</name>
<keyword evidence="3 7" id="KW-0288">FMN</keyword>
<evidence type="ECO:0000256" key="3">
    <source>
        <dbReference type="ARBA" id="ARBA00022643"/>
    </source>
</evidence>
<dbReference type="PANTHER" id="PTHR10578:SF107">
    <property type="entry name" value="2-HYDROXYACID OXIDASE 1"/>
    <property type="match status" value="1"/>
</dbReference>
<comment type="caution">
    <text evidence="9">The sequence shown here is derived from an EMBL/GenBank/DDBJ whole genome shotgun (WGS) entry which is preliminary data.</text>
</comment>
<dbReference type="Gene3D" id="3.20.20.70">
    <property type="entry name" value="Aldolase class I"/>
    <property type="match status" value="1"/>
</dbReference>
<feature type="binding site" evidence="7">
    <location>
        <position position="285"/>
    </location>
    <ligand>
        <name>glyoxylate</name>
        <dbReference type="ChEBI" id="CHEBI:36655"/>
    </ligand>
</feature>
<dbReference type="AlphaFoldDB" id="A0A4R5VID4"/>
<proteinExistence type="inferred from homology"/>
<gene>
    <name evidence="9" type="ORF">E1832_01570</name>
</gene>
<dbReference type="GO" id="GO:0009060">
    <property type="term" value="P:aerobic respiration"/>
    <property type="evidence" value="ECO:0007669"/>
    <property type="project" value="TreeGrafter"/>
</dbReference>
<dbReference type="OrthoDB" id="9770452at2"/>
<dbReference type="EMBL" id="SMUV01000037">
    <property type="protein sequence ID" value="TDK52402.1"/>
    <property type="molecule type" value="Genomic_DNA"/>
</dbReference>
<dbReference type="InterPro" id="IPR012133">
    <property type="entry name" value="Alpha-hydoxy_acid_DH_FMN"/>
</dbReference>
<feature type="active site" description="Proton acceptor" evidence="6">
    <location>
        <position position="282"/>
    </location>
</feature>
<keyword evidence="4" id="KW-0560">Oxidoreductase</keyword>
<evidence type="ECO:0000256" key="1">
    <source>
        <dbReference type="ARBA" id="ARBA00001917"/>
    </source>
</evidence>
<feature type="binding site" evidence="7">
    <location>
        <position position="134"/>
    </location>
    <ligand>
        <name>FMN</name>
        <dbReference type="ChEBI" id="CHEBI:58210"/>
    </ligand>
</feature>
<feature type="binding site" evidence="7">
    <location>
        <position position="171"/>
    </location>
    <ligand>
        <name>glyoxylate</name>
        <dbReference type="ChEBI" id="CHEBI:36655"/>
    </ligand>
</feature>
<comment type="cofactor">
    <cofactor evidence="1">
        <name>FMN</name>
        <dbReference type="ChEBI" id="CHEBI:58210"/>
    </cofactor>
</comment>
<feature type="binding site" evidence="7">
    <location>
        <position position="282"/>
    </location>
    <ligand>
        <name>glyoxylate</name>
        <dbReference type="ChEBI" id="CHEBI:36655"/>
    </ligand>
</feature>
<protein>
    <submittedName>
        <fullName evidence="9">Alpha-hydroxy-acid oxidizing protein</fullName>
    </submittedName>
</protein>
<feature type="binding site" evidence="7">
    <location>
        <position position="113"/>
    </location>
    <ligand>
        <name>FMN</name>
        <dbReference type="ChEBI" id="CHEBI:58210"/>
    </ligand>
</feature>
<dbReference type="PROSITE" id="PS51349">
    <property type="entry name" value="FMN_HYDROXY_ACID_DH_2"/>
    <property type="match status" value="1"/>
</dbReference>
<dbReference type="PANTHER" id="PTHR10578">
    <property type="entry name" value="S -2-HYDROXY-ACID OXIDASE-RELATED"/>
    <property type="match status" value="1"/>
</dbReference>
<dbReference type="InterPro" id="IPR037396">
    <property type="entry name" value="FMN_HAD"/>
</dbReference>
<evidence type="ECO:0000313" key="10">
    <source>
        <dbReference type="Proteomes" id="UP000295301"/>
    </source>
</evidence>
<feature type="binding site" evidence="7">
    <location>
        <position position="31"/>
    </location>
    <ligand>
        <name>glyoxylate</name>
        <dbReference type="ChEBI" id="CHEBI:36655"/>
    </ligand>
</feature>
<evidence type="ECO:0000256" key="5">
    <source>
        <dbReference type="ARBA" id="ARBA00024042"/>
    </source>
</evidence>
<dbReference type="InterPro" id="IPR013785">
    <property type="entry name" value="Aldolase_TIM"/>
</dbReference>
<feature type="binding site" evidence="7">
    <location>
        <begin position="334"/>
        <end position="335"/>
    </location>
    <ligand>
        <name>FMN</name>
        <dbReference type="ChEBI" id="CHEBI:58210"/>
    </ligand>
</feature>
<feature type="binding site" evidence="7">
    <location>
        <position position="136"/>
    </location>
    <ligand>
        <name>glyoxylate</name>
        <dbReference type="ChEBI" id="CHEBI:36655"/>
    </ligand>
</feature>
<dbReference type="Proteomes" id="UP000295301">
    <property type="component" value="Unassembled WGS sequence"/>
</dbReference>
<reference evidence="9 10" key="1">
    <citation type="submission" date="2019-03" db="EMBL/GenBank/DDBJ databases">
        <title>Ruegeria lutea sp. nov., a novel strain, isolated from marine sediment, the Masan Bay, South Korea.</title>
        <authorList>
            <person name="Kim J."/>
            <person name="Kim D.-Y."/>
            <person name="Lee S.-S."/>
        </authorList>
    </citation>
    <scope>NUCLEOTIDE SEQUENCE [LARGE SCALE GENOMIC DNA]</scope>
    <source>
        <strain evidence="9 10">318-1</strain>
    </source>
</reference>
<dbReference type="PIRSF" id="PIRSF000138">
    <property type="entry name" value="Al-hdrx_acd_dh"/>
    <property type="match status" value="1"/>
</dbReference>